<evidence type="ECO:0000313" key="1">
    <source>
        <dbReference type="EMBL" id="RPA79667.1"/>
    </source>
</evidence>
<proteinExistence type="predicted"/>
<dbReference type="AlphaFoldDB" id="A0A3N4I2K7"/>
<keyword evidence="2" id="KW-1185">Reference proteome</keyword>
<gene>
    <name evidence="1" type="ORF">BJ508DRAFT_139381</name>
</gene>
<accession>A0A3N4I2K7</accession>
<organism evidence="1 2">
    <name type="scientific">Ascobolus immersus RN42</name>
    <dbReference type="NCBI Taxonomy" id="1160509"/>
    <lineage>
        <taxon>Eukaryota</taxon>
        <taxon>Fungi</taxon>
        <taxon>Dikarya</taxon>
        <taxon>Ascomycota</taxon>
        <taxon>Pezizomycotina</taxon>
        <taxon>Pezizomycetes</taxon>
        <taxon>Pezizales</taxon>
        <taxon>Ascobolaceae</taxon>
        <taxon>Ascobolus</taxon>
    </lineage>
</organism>
<reference evidence="1 2" key="1">
    <citation type="journal article" date="2018" name="Nat. Ecol. Evol.">
        <title>Pezizomycetes genomes reveal the molecular basis of ectomycorrhizal truffle lifestyle.</title>
        <authorList>
            <person name="Murat C."/>
            <person name="Payen T."/>
            <person name="Noel B."/>
            <person name="Kuo A."/>
            <person name="Morin E."/>
            <person name="Chen J."/>
            <person name="Kohler A."/>
            <person name="Krizsan K."/>
            <person name="Balestrini R."/>
            <person name="Da Silva C."/>
            <person name="Montanini B."/>
            <person name="Hainaut M."/>
            <person name="Levati E."/>
            <person name="Barry K.W."/>
            <person name="Belfiori B."/>
            <person name="Cichocki N."/>
            <person name="Clum A."/>
            <person name="Dockter R.B."/>
            <person name="Fauchery L."/>
            <person name="Guy J."/>
            <person name="Iotti M."/>
            <person name="Le Tacon F."/>
            <person name="Lindquist E.A."/>
            <person name="Lipzen A."/>
            <person name="Malagnac F."/>
            <person name="Mello A."/>
            <person name="Molinier V."/>
            <person name="Miyauchi S."/>
            <person name="Poulain J."/>
            <person name="Riccioni C."/>
            <person name="Rubini A."/>
            <person name="Sitrit Y."/>
            <person name="Splivallo R."/>
            <person name="Traeger S."/>
            <person name="Wang M."/>
            <person name="Zifcakova L."/>
            <person name="Wipf D."/>
            <person name="Zambonelli A."/>
            <person name="Paolocci F."/>
            <person name="Nowrousian M."/>
            <person name="Ottonello S."/>
            <person name="Baldrian P."/>
            <person name="Spatafora J.W."/>
            <person name="Henrissat B."/>
            <person name="Nagy L.G."/>
            <person name="Aury J.M."/>
            <person name="Wincker P."/>
            <person name="Grigoriev I.V."/>
            <person name="Bonfante P."/>
            <person name="Martin F.M."/>
        </authorList>
    </citation>
    <scope>NUCLEOTIDE SEQUENCE [LARGE SCALE GENOMIC DNA]</scope>
    <source>
        <strain evidence="1 2">RN42</strain>
    </source>
</reference>
<evidence type="ECO:0000313" key="2">
    <source>
        <dbReference type="Proteomes" id="UP000275078"/>
    </source>
</evidence>
<sequence length="125" mass="13747">MGLASCVCILTADSSFKMHALERGGHNHDAASAFLCWDVCFPGFEITSTSNLSEHGIANRYIDHSPIPIYKSQNQEIDSSVGRIVPGYWKIVSHSSAVKKVANTRTPTRIPEIKPRPLPLQPMEA</sequence>
<name>A0A3N4I2K7_ASCIM</name>
<dbReference type="EMBL" id="ML119696">
    <property type="protein sequence ID" value="RPA79667.1"/>
    <property type="molecule type" value="Genomic_DNA"/>
</dbReference>
<protein>
    <submittedName>
        <fullName evidence="1">Uncharacterized protein</fullName>
    </submittedName>
</protein>
<dbReference type="Proteomes" id="UP000275078">
    <property type="component" value="Unassembled WGS sequence"/>
</dbReference>